<dbReference type="Proteomes" id="UP001597373">
    <property type="component" value="Unassembled WGS sequence"/>
</dbReference>
<organism evidence="3 4">
    <name type="scientific">Chelativorans composti</name>
    <dbReference type="NCBI Taxonomy" id="768533"/>
    <lineage>
        <taxon>Bacteria</taxon>
        <taxon>Pseudomonadati</taxon>
        <taxon>Pseudomonadota</taxon>
        <taxon>Alphaproteobacteria</taxon>
        <taxon>Hyphomicrobiales</taxon>
        <taxon>Phyllobacteriaceae</taxon>
        <taxon>Chelativorans</taxon>
    </lineage>
</organism>
<evidence type="ECO:0000313" key="3">
    <source>
        <dbReference type="EMBL" id="MFD2260965.1"/>
    </source>
</evidence>
<keyword evidence="2" id="KW-0812">Transmembrane</keyword>
<keyword evidence="2" id="KW-1133">Transmembrane helix</keyword>
<dbReference type="Pfam" id="PF04977">
    <property type="entry name" value="DivIC"/>
    <property type="match status" value="1"/>
</dbReference>
<dbReference type="RefSeq" id="WP_345098240.1">
    <property type="nucleotide sequence ID" value="NZ_BAABGS010000012.1"/>
</dbReference>
<dbReference type="EMBL" id="JBHUIR010000054">
    <property type="protein sequence ID" value="MFD2260965.1"/>
    <property type="molecule type" value="Genomic_DNA"/>
</dbReference>
<evidence type="ECO:0000256" key="2">
    <source>
        <dbReference type="SAM" id="Phobius"/>
    </source>
</evidence>
<feature type="transmembrane region" description="Helical" evidence="2">
    <location>
        <begin position="12"/>
        <end position="32"/>
    </location>
</feature>
<protein>
    <submittedName>
        <fullName evidence="3">Septum formation initiator family protein</fullName>
    </submittedName>
</protein>
<comment type="caution">
    <text evidence="3">The sequence shown here is derived from an EMBL/GenBank/DDBJ whole genome shotgun (WGS) entry which is preliminary data.</text>
</comment>
<evidence type="ECO:0000313" key="4">
    <source>
        <dbReference type="Proteomes" id="UP001597373"/>
    </source>
</evidence>
<keyword evidence="1" id="KW-0175">Coiled coil</keyword>
<reference evidence="4" key="1">
    <citation type="journal article" date="2019" name="Int. J. Syst. Evol. Microbiol.">
        <title>The Global Catalogue of Microorganisms (GCM) 10K type strain sequencing project: providing services to taxonomists for standard genome sequencing and annotation.</title>
        <authorList>
            <consortium name="The Broad Institute Genomics Platform"/>
            <consortium name="The Broad Institute Genome Sequencing Center for Infectious Disease"/>
            <person name="Wu L."/>
            <person name="Ma J."/>
        </authorList>
    </citation>
    <scope>NUCLEOTIDE SEQUENCE [LARGE SCALE GENOMIC DNA]</scope>
    <source>
        <strain evidence="4">KCTC 23707</strain>
    </source>
</reference>
<feature type="coiled-coil region" evidence="1">
    <location>
        <begin position="41"/>
        <end position="75"/>
    </location>
</feature>
<accession>A0ABW5DNT1</accession>
<sequence length="106" mass="11958">MWTRHHKRRNLGGLIVPAITVVVLSYFAFHAYHGDYGIAAKTRYQERIAELEGDLADLEAARAKLEERVALLNGATIEKDMLDEQVRRALNYAAANELVIYRGSSN</sequence>
<evidence type="ECO:0000256" key="1">
    <source>
        <dbReference type="SAM" id="Coils"/>
    </source>
</evidence>
<gene>
    <name evidence="3" type="ORF">ACFSMZ_14530</name>
</gene>
<keyword evidence="2" id="KW-0472">Membrane</keyword>
<keyword evidence="4" id="KW-1185">Reference proteome</keyword>
<name>A0ABW5DNT1_9HYPH</name>
<proteinExistence type="predicted"/>
<dbReference type="InterPro" id="IPR007060">
    <property type="entry name" value="FtsL/DivIC"/>
</dbReference>